<keyword evidence="4" id="KW-1185">Reference proteome</keyword>
<organism evidence="3 4">
    <name type="scientific">Ignicoccus pacificus DSM 13166</name>
    <dbReference type="NCBI Taxonomy" id="940294"/>
    <lineage>
        <taxon>Archaea</taxon>
        <taxon>Thermoproteota</taxon>
        <taxon>Thermoprotei</taxon>
        <taxon>Desulfurococcales</taxon>
        <taxon>Desulfurococcaceae</taxon>
        <taxon>Ignicoccus</taxon>
    </lineage>
</organism>
<feature type="domain" description="DUF5658" evidence="2">
    <location>
        <begin position="13"/>
        <end position="96"/>
    </location>
</feature>
<keyword evidence="1" id="KW-1133">Transmembrane helix</keyword>
<name>A0A977PL57_9CREN</name>
<keyword evidence="1" id="KW-0472">Membrane</keyword>
<dbReference type="InterPro" id="IPR043717">
    <property type="entry name" value="DUF5658"/>
</dbReference>
<keyword evidence="1" id="KW-0812">Transmembrane</keyword>
<evidence type="ECO:0000259" key="2">
    <source>
        <dbReference type="Pfam" id="PF18902"/>
    </source>
</evidence>
<proteinExistence type="predicted"/>
<feature type="transmembrane region" description="Helical" evidence="1">
    <location>
        <begin position="6"/>
        <end position="31"/>
    </location>
</feature>
<reference evidence="3" key="1">
    <citation type="submission" date="2013-11" db="EMBL/GenBank/DDBJ databases">
        <title>Comparative genomics of Ignicoccus.</title>
        <authorList>
            <person name="Podar M."/>
        </authorList>
    </citation>
    <scope>NUCLEOTIDE SEQUENCE</scope>
    <source>
        <strain evidence="3">DSM 13166</strain>
    </source>
</reference>
<evidence type="ECO:0000313" key="4">
    <source>
        <dbReference type="Proteomes" id="UP001063698"/>
    </source>
</evidence>
<dbReference type="Proteomes" id="UP001063698">
    <property type="component" value="Chromosome"/>
</dbReference>
<feature type="transmembrane region" description="Helical" evidence="1">
    <location>
        <begin position="52"/>
        <end position="71"/>
    </location>
</feature>
<dbReference type="Pfam" id="PF18902">
    <property type="entry name" value="DUF5658"/>
    <property type="match status" value="1"/>
</dbReference>
<feature type="transmembrane region" description="Helical" evidence="1">
    <location>
        <begin position="77"/>
        <end position="96"/>
    </location>
</feature>
<sequence length="154" mass="16562">MDYLAIGLVLALIYLLLAVADYYSTTLVLSSGKGREANPLMNSLIKKYGMEATLWVQVLSWLFMASMIVLYPTEETIVGTVIVLLLKALVVTNNVVNAEVVWSHANQGKGVQGGGQNNSKAPGSIAEPRPELLVRSLGSGKDHLPQIPLASLSR</sequence>
<dbReference type="EMBL" id="CP006868">
    <property type="protein sequence ID" value="UXD21975.1"/>
    <property type="molecule type" value="Genomic_DNA"/>
</dbReference>
<gene>
    <name evidence="3" type="ORF">IPA_00390</name>
</gene>
<dbReference type="KEGG" id="ipc:IPA_00390"/>
<evidence type="ECO:0000313" key="3">
    <source>
        <dbReference type="EMBL" id="UXD21975.1"/>
    </source>
</evidence>
<evidence type="ECO:0000256" key="1">
    <source>
        <dbReference type="SAM" id="Phobius"/>
    </source>
</evidence>
<dbReference type="AlphaFoldDB" id="A0A977PL57"/>
<accession>A0A977PL57</accession>
<protein>
    <recommendedName>
        <fullName evidence="2">DUF5658 domain-containing protein</fullName>
    </recommendedName>
</protein>